<reference evidence="2" key="1">
    <citation type="journal article" date="2019" name="Int. J. Syst. Evol. Microbiol.">
        <title>The Global Catalogue of Microorganisms (GCM) 10K type strain sequencing project: providing services to taxonomists for standard genome sequencing and annotation.</title>
        <authorList>
            <consortium name="The Broad Institute Genomics Platform"/>
            <consortium name="The Broad Institute Genome Sequencing Center for Infectious Disease"/>
            <person name="Wu L."/>
            <person name="Ma J."/>
        </authorList>
    </citation>
    <scope>NUCLEOTIDE SEQUENCE [LARGE SCALE GENOMIC DNA]</scope>
    <source>
        <strain evidence="2">CGMCC 1.15407</strain>
    </source>
</reference>
<comment type="caution">
    <text evidence="1">The sequence shown here is derived from an EMBL/GenBank/DDBJ whole genome shotgun (WGS) entry which is preliminary data.</text>
</comment>
<name>A0ABQ1VBJ0_9BACT</name>
<dbReference type="EMBL" id="BMIU01000031">
    <property type="protein sequence ID" value="GGF49071.1"/>
    <property type="molecule type" value="Genomic_DNA"/>
</dbReference>
<organism evidence="1 2">
    <name type="scientific">Echinicola rosea</name>
    <dbReference type="NCBI Taxonomy" id="1807691"/>
    <lineage>
        <taxon>Bacteria</taxon>
        <taxon>Pseudomonadati</taxon>
        <taxon>Bacteroidota</taxon>
        <taxon>Cytophagia</taxon>
        <taxon>Cytophagales</taxon>
        <taxon>Cyclobacteriaceae</taxon>
        <taxon>Echinicola</taxon>
    </lineage>
</organism>
<accession>A0ABQ1VBJ0</accession>
<evidence type="ECO:0000313" key="2">
    <source>
        <dbReference type="Proteomes" id="UP000647339"/>
    </source>
</evidence>
<keyword evidence="2" id="KW-1185">Reference proteome</keyword>
<dbReference type="Proteomes" id="UP000647339">
    <property type="component" value="Unassembled WGS sequence"/>
</dbReference>
<sequence length="99" mass="11557">MISTEELIEELILQDLKHCQLLYGLRTLELGDGDAHYLGILELIEKLMGIRDDQLSTKFCEIYMKFMHQSTDFSITFLGQELRPLARSCYLELKELSEK</sequence>
<gene>
    <name evidence="1" type="ORF">GCM10011339_42100</name>
</gene>
<evidence type="ECO:0000313" key="1">
    <source>
        <dbReference type="EMBL" id="GGF49071.1"/>
    </source>
</evidence>
<protein>
    <submittedName>
        <fullName evidence="1">Uncharacterized protein</fullName>
    </submittedName>
</protein>
<proteinExistence type="predicted"/>
<dbReference type="RefSeq" id="WP_137403718.1">
    <property type="nucleotide sequence ID" value="NZ_BMIU01000031.1"/>
</dbReference>